<sequence>MNKKTKNDKVEFMDKVKKFIKDKKLINSGEHIIVGVSGGADSVCLLRILYSMKDKLNLKITAVHINHMIRDEAVDDEKFVEDLCGKLSIPCISFKIDVKMIAQREKKTLEEAGRKARYDVFYKIMKKYHADKIAVAHHQNDQAETFLYRCARGTGVYGAGAMKEKDGVLIRPLLCVKKQEIVEYLQQIGQTWVEDASNQDDAFARNQIRNQIIPRLESVNEQAVEHIGWLCEDIQEVSSYLSIQIEMAFSRCISVMENGFKICCNELGKENPWIQKQVLKKVLEKTAGKKKDLERRHIEDLMRLLHNETGKKISLPYKMKAEKSYQYILVQKDELSDKQEIEGKLYCEEVTDLTNIVENDCIKIIDYDRIETDVQLRCRKPGDFFIFGAEYKRKSLSRYFIDEKIPRQLRNEIPLVADGSHIVWIVGRRVSEYYKITRSTKRYLKLEFKREGDDSNGEYQSNDFRGRCKQENR</sequence>
<dbReference type="SUPFAM" id="SSF56037">
    <property type="entry name" value="PheT/TilS domain"/>
    <property type="match status" value="1"/>
</dbReference>
<comment type="function">
    <text evidence="8">Ligates lysine onto the cytidine present at position 34 of the AUA codon-specific tRNA(Ile) that contains the anticodon CAU, in an ATP-dependent manner. Cytidine is converted to lysidine, thus changing the amino acid specificity of the tRNA from methionine to isoleucine.</text>
</comment>
<comment type="domain">
    <text evidence="8">The N-terminal region contains the highly conserved SGGXDS motif, predicted to be a P-loop motif involved in ATP binding.</text>
</comment>
<dbReference type="CDD" id="cd01992">
    <property type="entry name" value="TilS_N"/>
    <property type="match status" value="1"/>
</dbReference>
<dbReference type="PANTHER" id="PTHR43033:SF1">
    <property type="entry name" value="TRNA(ILE)-LYSIDINE SYNTHASE-RELATED"/>
    <property type="match status" value="1"/>
</dbReference>
<evidence type="ECO:0000313" key="12">
    <source>
        <dbReference type="Proteomes" id="UP001482154"/>
    </source>
</evidence>
<dbReference type="Gene3D" id="3.30.465.60">
    <property type="match status" value="1"/>
</dbReference>
<dbReference type="NCBIfam" id="TIGR02433">
    <property type="entry name" value="lysidine_TilS_C"/>
    <property type="match status" value="1"/>
</dbReference>
<dbReference type="HAMAP" id="MF_01161">
    <property type="entry name" value="tRNA_Ile_lys_synt"/>
    <property type="match status" value="1"/>
</dbReference>
<dbReference type="Pfam" id="PF11734">
    <property type="entry name" value="TilS_C"/>
    <property type="match status" value="1"/>
</dbReference>
<protein>
    <recommendedName>
        <fullName evidence="8">tRNA(Ile)-lysidine synthase</fullName>
        <ecNumber evidence="8">6.3.4.19</ecNumber>
    </recommendedName>
    <alternativeName>
        <fullName evidence="8">tRNA(Ile)-2-lysyl-cytidine synthase</fullName>
    </alternativeName>
    <alternativeName>
        <fullName evidence="8">tRNA(Ile)-lysidine synthetase</fullName>
    </alternativeName>
</protein>
<evidence type="ECO:0000256" key="6">
    <source>
        <dbReference type="ARBA" id="ARBA00022840"/>
    </source>
</evidence>
<dbReference type="SUPFAM" id="SSF52402">
    <property type="entry name" value="Adenine nucleotide alpha hydrolases-like"/>
    <property type="match status" value="1"/>
</dbReference>
<dbReference type="InterPro" id="IPR012094">
    <property type="entry name" value="tRNA_Ile_lys_synt"/>
</dbReference>
<keyword evidence="2 8" id="KW-0963">Cytoplasm</keyword>
<dbReference type="InterPro" id="IPR014729">
    <property type="entry name" value="Rossmann-like_a/b/a_fold"/>
</dbReference>
<reference evidence="11 12" key="1">
    <citation type="submission" date="2024-04" db="EMBL/GenBank/DDBJ databases">
        <title>Human intestinal bacterial collection.</title>
        <authorList>
            <person name="Pauvert C."/>
            <person name="Hitch T.C.A."/>
            <person name="Clavel T."/>
        </authorList>
    </citation>
    <scope>NUCLEOTIDE SEQUENCE [LARGE SCALE GENOMIC DNA]</scope>
    <source>
        <strain evidence="11 12">CLA-AA-H249</strain>
    </source>
</reference>
<dbReference type="SUPFAM" id="SSF82829">
    <property type="entry name" value="MesJ substrate recognition domain-like"/>
    <property type="match status" value="1"/>
</dbReference>
<evidence type="ECO:0000256" key="8">
    <source>
        <dbReference type="HAMAP-Rule" id="MF_01161"/>
    </source>
</evidence>
<keyword evidence="12" id="KW-1185">Reference proteome</keyword>
<evidence type="ECO:0000256" key="1">
    <source>
        <dbReference type="ARBA" id="ARBA00004496"/>
    </source>
</evidence>
<dbReference type="Gene3D" id="3.40.50.620">
    <property type="entry name" value="HUPs"/>
    <property type="match status" value="1"/>
</dbReference>
<keyword evidence="6 8" id="KW-0067">ATP-binding</keyword>
<dbReference type="PANTHER" id="PTHR43033">
    <property type="entry name" value="TRNA(ILE)-LYSIDINE SYNTHASE-RELATED"/>
    <property type="match status" value="1"/>
</dbReference>
<dbReference type="InterPro" id="IPR011063">
    <property type="entry name" value="TilS/TtcA_N"/>
</dbReference>
<keyword evidence="3 8" id="KW-0436">Ligase</keyword>
<comment type="subcellular location">
    <subcellularLocation>
        <location evidence="1 8">Cytoplasm</location>
    </subcellularLocation>
</comment>
<dbReference type="SMART" id="SM00977">
    <property type="entry name" value="TilS_C"/>
    <property type="match status" value="1"/>
</dbReference>
<comment type="caution">
    <text evidence="11">The sequence shown here is derived from an EMBL/GenBank/DDBJ whole genome shotgun (WGS) entry which is preliminary data.</text>
</comment>
<feature type="compositionally biased region" description="Basic and acidic residues" evidence="9">
    <location>
        <begin position="464"/>
        <end position="473"/>
    </location>
</feature>
<comment type="similarity">
    <text evidence="8">Belongs to the tRNA(Ile)-lysidine synthase family.</text>
</comment>
<evidence type="ECO:0000259" key="10">
    <source>
        <dbReference type="SMART" id="SM00977"/>
    </source>
</evidence>
<feature type="region of interest" description="Disordered" evidence="9">
    <location>
        <begin position="452"/>
        <end position="473"/>
    </location>
</feature>
<feature type="domain" description="Lysidine-tRNA(Ile) synthetase C-terminal" evidence="10">
    <location>
        <begin position="374"/>
        <end position="446"/>
    </location>
</feature>
<evidence type="ECO:0000256" key="4">
    <source>
        <dbReference type="ARBA" id="ARBA00022694"/>
    </source>
</evidence>
<evidence type="ECO:0000256" key="3">
    <source>
        <dbReference type="ARBA" id="ARBA00022598"/>
    </source>
</evidence>
<organism evidence="11 12">
    <name type="scientific">Anaerostipes amylophilus</name>
    <dbReference type="NCBI Taxonomy" id="2981779"/>
    <lineage>
        <taxon>Bacteria</taxon>
        <taxon>Bacillati</taxon>
        <taxon>Bacillota</taxon>
        <taxon>Clostridia</taxon>
        <taxon>Lachnospirales</taxon>
        <taxon>Lachnospiraceae</taxon>
        <taxon>Anaerostipes</taxon>
    </lineage>
</organism>
<accession>A0ABV1ITI8</accession>
<dbReference type="InterPro" id="IPR012795">
    <property type="entry name" value="tRNA_Ile_lys_synt_N"/>
</dbReference>
<dbReference type="EC" id="6.3.4.19" evidence="8"/>
<dbReference type="EMBL" id="JBBNIN010000003">
    <property type="protein sequence ID" value="MEQ2710172.1"/>
    <property type="molecule type" value="Genomic_DNA"/>
</dbReference>
<dbReference type="NCBIfam" id="TIGR02432">
    <property type="entry name" value="lysidine_TilS_N"/>
    <property type="match status" value="1"/>
</dbReference>
<dbReference type="Proteomes" id="UP001482154">
    <property type="component" value="Unassembled WGS sequence"/>
</dbReference>
<dbReference type="RefSeq" id="WP_022374587.1">
    <property type="nucleotide sequence ID" value="NZ_JAOQJG010000001.1"/>
</dbReference>
<evidence type="ECO:0000256" key="9">
    <source>
        <dbReference type="SAM" id="MobiDB-lite"/>
    </source>
</evidence>
<keyword evidence="4 8" id="KW-0819">tRNA processing</keyword>
<evidence type="ECO:0000256" key="7">
    <source>
        <dbReference type="ARBA" id="ARBA00048539"/>
    </source>
</evidence>
<dbReference type="Pfam" id="PF01171">
    <property type="entry name" value="ATP_bind_3"/>
    <property type="match status" value="1"/>
</dbReference>
<keyword evidence="5 8" id="KW-0547">Nucleotide-binding</keyword>
<feature type="binding site" evidence="8">
    <location>
        <begin position="37"/>
        <end position="42"/>
    </location>
    <ligand>
        <name>ATP</name>
        <dbReference type="ChEBI" id="CHEBI:30616"/>
    </ligand>
</feature>
<dbReference type="InterPro" id="IPR012796">
    <property type="entry name" value="Lysidine-tRNA-synth_C"/>
</dbReference>
<dbReference type="GO" id="GO:0032267">
    <property type="term" value="F:tRNA(Ile)-lysidine synthase activity"/>
    <property type="evidence" value="ECO:0007669"/>
    <property type="project" value="UniProtKB-EC"/>
</dbReference>
<name>A0ABV1ITI8_9FIRM</name>
<evidence type="ECO:0000256" key="5">
    <source>
        <dbReference type="ARBA" id="ARBA00022741"/>
    </source>
</evidence>
<evidence type="ECO:0000256" key="2">
    <source>
        <dbReference type="ARBA" id="ARBA00022490"/>
    </source>
</evidence>
<comment type="catalytic activity">
    <reaction evidence="7 8">
        <text>cytidine(34) in tRNA(Ile2) + L-lysine + ATP = lysidine(34) in tRNA(Ile2) + AMP + diphosphate + H(+)</text>
        <dbReference type="Rhea" id="RHEA:43744"/>
        <dbReference type="Rhea" id="RHEA-COMP:10625"/>
        <dbReference type="Rhea" id="RHEA-COMP:10670"/>
        <dbReference type="ChEBI" id="CHEBI:15378"/>
        <dbReference type="ChEBI" id="CHEBI:30616"/>
        <dbReference type="ChEBI" id="CHEBI:32551"/>
        <dbReference type="ChEBI" id="CHEBI:33019"/>
        <dbReference type="ChEBI" id="CHEBI:82748"/>
        <dbReference type="ChEBI" id="CHEBI:83665"/>
        <dbReference type="ChEBI" id="CHEBI:456215"/>
        <dbReference type="EC" id="6.3.4.19"/>
    </reaction>
</comment>
<gene>
    <name evidence="8 11" type="primary">tilS</name>
    <name evidence="11" type="ORF">AAAU51_03160</name>
</gene>
<evidence type="ECO:0000313" key="11">
    <source>
        <dbReference type="EMBL" id="MEQ2710172.1"/>
    </source>
</evidence>
<proteinExistence type="inferred from homology"/>